<dbReference type="Gene3D" id="3.40.50.300">
    <property type="entry name" value="P-loop containing nucleotide triphosphate hydrolases"/>
    <property type="match status" value="2"/>
</dbReference>
<dbReference type="InterPro" id="IPR007694">
    <property type="entry name" value="DNA_helicase_DnaB-like_C"/>
</dbReference>
<evidence type="ECO:0000256" key="7">
    <source>
        <dbReference type="ARBA" id="ARBA00022806"/>
    </source>
</evidence>
<dbReference type="Gene3D" id="1.10.860.10">
    <property type="entry name" value="DNAb Helicase, Chain A"/>
    <property type="match status" value="1"/>
</dbReference>
<dbReference type="Pfam" id="PF00772">
    <property type="entry name" value="DnaB"/>
    <property type="match status" value="1"/>
</dbReference>
<comment type="function">
    <text evidence="14">The main replicative DNA helicase, it participates in initiation and elongation during chromosome replication. Travels ahead of the DNA replisome, separating dsDNA into templates for DNA synthesis. A processive ATP-dependent 5'-3' DNA helicase it has DNA-dependent ATPase activity.</text>
</comment>
<proteinExistence type="inferred from homology"/>
<keyword evidence="5 14" id="KW-0547">Nucleotide-binding</keyword>
<dbReference type="PROSITE" id="PS51199">
    <property type="entry name" value="SF4_HELICASE"/>
    <property type="match status" value="2"/>
</dbReference>
<evidence type="ECO:0000256" key="4">
    <source>
        <dbReference type="ARBA" id="ARBA00022737"/>
    </source>
</evidence>
<feature type="domain" description="SF4 helicase" evidence="16">
    <location>
        <begin position="194"/>
        <end position="231"/>
    </location>
</feature>
<dbReference type="InterPro" id="IPR036844">
    <property type="entry name" value="Hint_dom_sf"/>
</dbReference>
<evidence type="ECO:0000256" key="3">
    <source>
        <dbReference type="ARBA" id="ARBA00022705"/>
    </source>
</evidence>
<evidence type="ECO:0000256" key="11">
    <source>
        <dbReference type="ARBA" id="ARBA00044940"/>
    </source>
</evidence>
<dbReference type="GO" id="GO:0016787">
    <property type="term" value="F:hydrolase activity"/>
    <property type="evidence" value="ECO:0007669"/>
    <property type="project" value="UniProtKB-KW"/>
</dbReference>
<dbReference type="SUPFAM" id="SSF51294">
    <property type="entry name" value="Hedgehog/intein (Hint) domain"/>
    <property type="match status" value="1"/>
</dbReference>
<dbReference type="SUPFAM" id="SSF55608">
    <property type="entry name" value="Homing endonucleases"/>
    <property type="match status" value="1"/>
</dbReference>
<keyword evidence="10" id="KW-0413">Isomerase</keyword>
<evidence type="ECO:0000256" key="13">
    <source>
        <dbReference type="NCBIfam" id="TIGR00665"/>
    </source>
</evidence>
<dbReference type="InterPro" id="IPR004042">
    <property type="entry name" value="Intein_endonuc_central"/>
</dbReference>
<accession>A0ABY4KCQ6</accession>
<protein>
    <recommendedName>
        <fullName evidence="13 14">Replicative DNA helicase</fullName>
        <ecNumber evidence="13 14">5.6.2.3</ecNumber>
    </recommendedName>
</protein>
<dbReference type="InterPro" id="IPR027434">
    <property type="entry name" value="Homing_endonucl"/>
</dbReference>
<evidence type="ECO:0000256" key="10">
    <source>
        <dbReference type="ARBA" id="ARBA00023235"/>
    </source>
</evidence>
<evidence type="ECO:0000256" key="14">
    <source>
        <dbReference type="RuleBase" id="RU362085"/>
    </source>
</evidence>
<keyword evidence="2 14" id="KW-0639">Primosome</keyword>
<sequence>MDSNKNTSYKRSEDPKLIALDAGKIQPQARDLEEAVLGAMMIDKKGVDEVIDLLTSETFYDNRHQAIFEAIYQLFTDSEPIDLLTVSAKLKSIGKLEIAGGDFYLIQLTQKISSSAHIEFHARIVLQKYIMRRLITISAEIAQDAYDETTDVFDLLDKAESKLYEVTQGNIKRSSETAQSLVIQAKKRIEEIANKEGLSGVATGFDKLDKVTSGWQPSDLIIIAARPGMGKCLGKGTNVLMFDGTLKKVEDIAPGELLMGDDSNPRMVKSIARGREKMYWIHQNKAISYRVNESHILSLKRSRNEGGYKKGDVLNITVKDYLEKSEKFKSNYKGYKVAVDFSEKPVSLEPYYLGLWLGDGHSYSQRITNIDAEVIHYLEDYANRLESELVVYEQVDKTNGYGIVNRNKHTSEEFSTCIQTELRKLNLIQNKHIPQSYLINSKQNRLELLGGIIDADGYYTSEFNCFEIVQKDEKLARQIKFLCDSLGYRTSLKKKKTSIKSTGFEGEAFRLRIFGNINEIPTKIERKKAREWNSKVDWKVTGIKVEFDCVDDYYGFEIDGNRLFLLEDMTVTHNTAFVLSMARNMAIDFHQPVAVFSLEMSSVQLITRLISSETGLSSEKLRTGKLEKHEWEQLSVKVKNLEKAPLFIDDTPSLSIFDLRAKARRLSSQHGIKLIIVDYLQLMTAGGGGKGGGNREQEISTISRNLKALAKELSVPVIALSQLSRAVETRGSSKRPLLSDLRESGAIEQDADIVSFIYRPEYYKIDEWDDDERSPTEGQAEFIIAKHRNGSLENIRLKFIGNLGKFDNLDDYSSGFGDLPSRMNAEETTFITKNLPSANEAFGSNMNAEEDDSDVPF</sequence>
<dbReference type="NCBIfam" id="TIGR00665">
    <property type="entry name" value="DnaB"/>
    <property type="match status" value="1"/>
</dbReference>
<dbReference type="CDD" id="cd00984">
    <property type="entry name" value="DnaB_C"/>
    <property type="match status" value="1"/>
</dbReference>
<evidence type="ECO:0000259" key="15">
    <source>
        <dbReference type="PROSITE" id="PS50819"/>
    </source>
</evidence>
<reference evidence="17" key="1">
    <citation type="submission" date="2022-04" db="EMBL/GenBank/DDBJ databases">
        <title>Consumption of N2O by Flavobacterium azooxidireducens sp. nov. isolated from Decomposing Leaf Litter of Phragmites australis (Cav.).</title>
        <authorList>
            <person name="Behrendt U."/>
            <person name="Spanner T."/>
            <person name="Augustin J."/>
            <person name="Horn M.A."/>
            <person name="Kolb S."/>
            <person name="Ulrich A."/>
        </authorList>
    </citation>
    <scope>NUCLEOTIDE SEQUENCE</scope>
    <source>
        <strain evidence="17">IGB 4-14</strain>
    </source>
</reference>
<dbReference type="InterPro" id="IPR036185">
    <property type="entry name" value="DNA_heli_DnaB-like_N_sf"/>
</dbReference>
<evidence type="ECO:0000256" key="9">
    <source>
        <dbReference type="ARBA" id="ARBA00023125"/>
    </source>
</evidence>
<dbReference type="Pfam" id="PF05203">
    <property type="entry name" value="Hom_end_hint"/>
    <property type="match status" value="1"/>
</dbReference>
<keyword evidence="8 14" id="KW-0067">ATP-binding</keyword>
<keyword evidence="6 14" id="KW-0378">Hydrolase</keyword>
<keyword evidence="9 14" id="KW-0238">DNA-binding</keyword>
<comment type="function">
    <text evidence="11 14">The intein is an endonuclease.</text>
</comment>
<evidence type="ECO:0000259" key="16">
    <source>
        <dbReference type="PROSITE" id="PS51199"/>
    </source>
</evidence>
<dbReference type="GO" id="GO:0003678">
    <property type="term" value="F:DNA helicase activity"/>
    <property type="evidence" value="ECO:0007669"/>
    <property type="project" value="UniProtKB-EC"/>
</dbReference>
<dbReference type="InterPro" id="IPR007868">
    <property type="entry name" value="Hom_end_hint"/>
</dbReference>
<keyword evidence="18" id="KW-1185">Reference proteome</keyword>
<dbReference type="InterPro" id="IPR007693">
    <property type="entry name" value="DNA_helicase_DnaB-like_N"/>
</dbReference>
<gene>
    <name evidence="17" type="primary">dnaB</name>
    <name evidence="17" type="ORF">M0M57_13230</name>
</gene>
<dbReference type="EMBL" id="CP096205">
    <property type="protein sequence ID" value="UPQ78579.1"/>
    <property type="molecule type" value="Genomic_DNA"/>
</dbReference>
<dbReference type="SUPFAM" id="SSF52540">
    <property type="entry name" value="P-loop containing nucleoside triphosphate hydrolases"/>
    <property type="match status" value="2"/>
</dbReference>
<dbReference type="Pfam" id="PF03796">
    <property type="entry name" value="DnaB_C"/>
    <property type="match status" value="1"/>
</dbReference>
<dbReference type="Pfam" id="PF14528">
    <property type="entry name" value="LAGLIDADG_3"/>
    <property type="match status" value="1"/>
</dbReference>
<evidence type="ECO:0000313" key="17">
    <source>
        <dbReference type="EMBL" id="UPQ78579.1"/>
    </source>
</evidence>
<organism evidence="17 18">
    <name type="scientific">Flavobacterium azooxidireducens</name>
    <dbReference type="NCBI Taxonomy" id="1871076"/>
    <lineage>
        <taxon>Bacteria</taxon>
        <taxon>Pseudomonadati</taxon>
        <taxon>Bacteroidota</taxon>
        <taxon>Flavobacteriia</taxon>
        <taxon>Flavobacteriales</taxon>
        <taxon>Flavobacteriaceae</taxon>
        <taxon>Flavobacterium</taxon>
    </lineage>
</organism>
<keyword evidence="4" id="KW-0677">Repeat</keyword>
<evidence type="ECO:0000256" key="2">
    <source>
        <dbReference type="ARBA" id="ARBA00022515"/>
    </source>
</evidence>
<dbReference type="InterPro" id="IPR016136">
    <property type="entry name" value="DNA_helicase_N/primase_C"/>
</dbReference>
<feature type="domain" description="SF4 helicase" evidence="16">
    <location>
        <begin position="575"/>
        <end position="813"/>
    </location>
</feature>
<evidence type="ECO:0000256" key="8">
    <source>
        <dbReference type="ARBA" id="ARBA00022840"/>
    </source>
</evidence>
<dbReference type="InterPro" id="IPR007692">
    <property type="entry name" value="DNA_helicase_DnaB"/>
</dbReference>
<evidence type="ECO:0000256" key="1">
    <source>
        <dbReference type="ARBA" id="ARBA00008428"/>
    </source>
</evidence>
<dbReference type="Gene3D" id="3.10.28.10">
    <property type="entry name" value="Homing endonucleases"/>
    <property type="match status" value="1"/>
</dbReference>
<evidence type="ECO:0000313" key="18">
    <source>
        <dbReference type="Proteomes" id="UP000830583"/>
    </source>
</evidence>
<feature type="domain" description="DOD-type homing endonuclease" evidence="15">
    <location>
        <begin position="352"/>
        <end position="488"/>
    </location>
</feature>
<evidence type="ECO:0000256" key="6">
    <source>
        <dbReference type="ARBA" id="ARBA00022801"/>
    </source>
</evidence>
<dbReference type="EC" id="5.6.2.3" evidence="13 14"/>
<comment type="similarity">
    <text evidence="1 14">Belongs to the helicase family. DnaB subfamily.</text>
</comment>
<dbReference type="PANTHER" id="PTHR30153">
    <property type="entry name" value="REPLICATIVE DNA HELICASE DNAB"/>
    <property type="match status" value="1"/>
</dbReference>
<dbReference type="InterPro" id="IPR004860">
    <property type="entry name" value="LAGLIDADG_dom"/>
</dbReference>
<evidence type="ECO:0000256" key="12">
    <source>
        <dbReference type="ARBA" id="ARBA00048954"/>
    </source>
</evidence>
<dbReference type="PANTHER" id="PTHR30153:SF2">
    <property type="entry name" value="REPLICATIVE DNA HELICASE"/>
    <property type="match status" value="1"/>
</dbReference>
<keyword evidence="3 14" id="KW-0235">DNA replication</keyword>
<evidence type="ECO:0000256" key="5">
    <source>
        <dbReference type="ARBA" id="ARBA00022741"/>
    </source>
</evidence>
<dbReference type="SUPFAM" id="SSF48024">
    <property type="entry name" value="N-terminal domain of DnaB helicase"/>
    <property type="match status" value="1"/>
</dbReference>
<dbReference type="Gene3D" id="2.170.16.10">
    <property type="entry name" value="Hedgehog/Intein (Hint) domain"/>
    <property type="match status" value="1"/>
</dbReference>
<dbReference type="PROSITE" id="PS50819">
    <property type="entry name" value="INTEIN_ENDONUCLEASE"/>
    <property type="match status" value="1"/>
</dbReference>
<keyword evidence="7 14" id="KW-0347">Helicase</keyword>
<name>A0ABY4KCQ6_9FLAO</name>
<dbReference type="InterPro" id="IPR027417">
    <property type="entry name" value="P-loop_NTPase"/>
</dbReference>
<dbReference type="RefSeq" id="WP_248433503.1">
    <property type="nucleotide sequence ID" value="NZ_CP096205.1"/>
</dbReference>
<comment type="catalytic activity">
    <reaction evidence="12 14">
        <text>ATP + H2O = ADP + phosphate + H(+)</text>
        <dbReference type="Rhea" id="RHEA:13065"/>
        <dbReference type="ChEBI" id="CHEBI:15377"/>
        <dbReference type="ChEBI" id="CHEBI:15378"/>
        <dbReference type="ChEBI" id="CHEBI:30616"/>
        <dbReference type="ChEBI" id="CHEBI:43474"/>
        <dbReference type="ChEBI" id="CHEBI:456216"/>
        <dbReference type="EC" id="5.6.2.3"/>
    </reaction>
</comment>
<dbReference type="Proteomes" id="UP000830583">
    <property type="component" value="Chromosome"/>
</dbReference>